<comment type="similarity">
    <text evidence="4 7">Belongs to the glucosamine/galactosamine-6-phosphate isomerase family. 6-phosphogluconolactonase subfamily.</text>
</comment>
<dbReference type="PANTHER" id="PTHR11054:SF0">
    <property type="entry name" value="6-PHOSPHOGLUCONOLACTONASE"/>
    <property type="match status" value="1"/>
</dbReference>
<evidence type="ECO:0000256" key="1">
    <source>
        <dbReference type="ARBA" id="ARBA00000832"/>
    </source>
</evidence>
<evidence type="ECO:0000256" key="7">
    <source>
        <dbReference type="RuleBase" id="RU365095"/>
    </source>
</evidence>
<dbReference type="GO" id="GO:0017057">
    <property type="term" value="F:6-phosphogluconolactonase activity"/>
    <property type="evidence" value="ECO:0007669"/>
    <property type="project" value="UniProtKB-UniRule"/>
</dbReference>
<evidence type="ECO:0000256" key="5">
    <source>
        <dbReference type="ARBA" id="ARBA00013198"/>
    </source>
</evidence>
<evidence type="ECO:0000259" key="8">
    <source>
        <dbReference type="Pfam" id="PF01182"/>
    </source>
</evidence>
<evidence type="ECO:0000313" key="9">
    <source>
        <dbReference type="EMBL" id="SSA36959.1"/>
    </source>
</evidence>
<protein>
    <recommendedName>
        <fullName evidence="6 7">6-phosphogluconolactonase</fullName>
        <shortName evidence="7">6PGL</shortName>
        <ecNumber evidence="5 7">3.1.1.31</ecNumber>
    </recommendedName>
</protein>
<name>A0A2Y9A383_9MICO</name>
<dbReference type="RefSeq" id="WP_110851084.1">
    <property type="nucleotide sequence ID" value="NZ_QKLZ01000001.1"/>
</dbReference>
<organism evidence="9 10">
    <name type="scientific">Georgenia satyanarayanai</name>
    <dbReference type="NCBI Taxonomy" id="860221"/>
    <lineage>
        <taxon>Bacteria</taxon>
        <taxon>Bacillati</taxon>
        <taxon>Actinomycetota</taxon>
        <taxon>Actinomycetes</taxon>
        <taxon>Micrococcales</taxon>
        <taxon>Bogoriellaceae</taxon>
        <taxon>Georgenia</taxon>
    </lineage>
</organism>
<dbReference type="AlphaFoldDB" id="A0A2Y9A383"/>
<dbReference type="GO" id="GO:0006098">
    <property type="term" value="P:pentose-phosphate shunt"/>
    <property type="evidence" value="ECO:0007669"/>
    <property type="project" value="UniProtKB-UniPathway"/>
</dbReference>
<dbReference type="GO" id="GO:0005975">
    <property type="term" value="P:carbohydrate metabolic process"/>
    <property type="evidence" value="ECO:0007669"/>
    <property type="project" value="UniProtKB-UniRule"/>
</dbReference>
<feature type="domain" description="Glucosamine/galactosamine-6-phosphate isomerase" evidence="8">
    <location>
        <begin position="12"/>
        <end position="247"/>
    </location>
</feature>
<dbReference type="InterPro" id="IPR037171">
    <property type="entry name" value="NagB/RpiA_transferase-like"/>
</dbReference>
<keyword evidence="7" id="KW-0378">Hydrolase</keyword>
<dbReference type="InterPro" id="IPR039104">
    <property type="entry name" value="6PGL"/>
</dbReference>
<evidence type="ECO:0000256" key="3">
    <source>
        <dbReference type="ARBA" id="ARBA00004961"/>
    </source>
</evidence>
<evidence type="ECO:0000256" key="4">
    <source>
        <dbReference type="ARBA" id="ARBA00010662"/>
    </source>
</evidence>
<accession>A0A2Y9A383</accession>
<dbReference type="EC" id="3.1.1.31" evidence="5 7"/>
<dbReference type="CDD" id="cd01400">
    <property type="entry name" value="6PGL"/>
    <property type="match status" value="1"/>
</dbReference>
<dbReference type="NCBIfam" id="TIGR01198">
    <property type="entry name" value="pgl"/>
    <property type="match status" value="1"/>
</dbReference>
<dbReference type="InterPro" id="IPR005900">
    <property type="entry name" value="6-phosphogluconolactonase_DevB"/>
</dbReference>
<dbReference type="Pfam" id="PF01182">
    <property type="entry name" value="Glucosamine_iso"/>
    <property type="match status" value="1"/>
</dbReference>
<proteinExistence type="inferred from homology"/>
<reference evidence="9 10" key="1">
    <citation type="submission" date="2016-10" db="EMBL/GenBank/DDBJ databases">
        <authorList>
            <person name="Cai Z."/>
        </authorList>
    </citation>
    <scope>NUCLEOTIDE SEQUENCE [LARGE SCALE GENOMIC DNA]</scope>
    <source>
        <strain evidence="9 10">CGMCC 1.10826</strain>
    </source>
</reference>
<comment type="pathway">
    <text evidence="3 7">Carbohydrate degradation; pentose phosphate pathway; D-ribulose 5-phosphate from D-glucose 6-phosphate (oxidative stage): step 2/3.</text>
</comment>
<dbReference type="Gene3D" id="3.40.50.1360">
    <property type="match status" value="1"/>
</dbReference>
<evidence type="ECO:0000313" key="10">
    <source>
        <dbReference type="Proteomes" id="UP000250222"/>
    </source>
</evidence>
<evidence type="ECO:0000256" key="6">
    <source>
        <dbReference type="ARBA" id="ARBA00020337"/>
    </source>
</evidence>
<gene>
    <name evidence="7" type="primary">pgl</name>
    <name evidence="9" type="ORF">SAMN05216184_101618</name>
</gene>
<dbReference type="EMBL" id="UETB01000001">
    <property type="protein sequence ID" value="SSA36959.1"/>
    <property type="molecule type" value="Genomic_DNA"/>
</dbReference>
<keyword evidence="10" id="KW-1185">Reference proteome</keyword>
<sequence>MSTTAPVVVHPDGELLARATAARFLLALVDAQSVATPVHVALTGGSILVDTLRAVAADPLRDAVDWTAVHVWWGDERFVPAGHADRNDREAVEALLGDLPLRPEHVHAVPGPDAVADVDAAARAYTEELARHAAPGEAVPELAVVLLGMGPDGHVASLFPGRPSLGDQSLGALAEHDSPKPPPERISLTLPTLCTAHQVWLVVSGEGKAPAVAAALEGTSLPEAVGGTGDGESVPAGRVQARGRTLWLVDLAATSALP</sequence>
<evidence type="ECO:0000256" key="2">
    <source>
        <dbReference type="ARBA" id="ARBA00002681"/>
    </source>
</evidence>
<dbReference type="PANTHER" id="PTHR11054">
    <property type="entry name" value="6-PHOSPHOGLUCONOLACTONASE"/>
    <property type="match status" value="1"/>
</dbReference>
<comment type="catalytic activity">
    <reaction evidence="1 7">
        <text>6-phospho-D-glucono-1,5-lactone + H2O = 6-phospho-D-gluconate + H(+)</text>
        <dbReference type="Rhea" id="RHEA:12556"/>
        <dbReference type="ChEBI" id="CHEBI:15377"/>
        <dbReference type="ChEBI" id="CHEBI:15378"/>
        <dbReference type="ChEBI" id="CHEBI:57955"/>
        <dbReference type="ChEBI" id="CHEBI:58759"/>
        <dbReference type="EC" id="3.1.1.31"/>
    </reaction>
</comment>
<dbReference type="UniPathway" id="UPA00115">
    <property type="reaction ID" value="UER00409"/>
</dbReference>
<dbReference type="InterPro" id="IPR006148">
    <property type="entry name" value="Glc/Gal-6P_isomerase"/>
</dbReference>
<dbReference type="SUPFAM" id="SSF100950">
    <property type="entry name" value="NagB/RpiA/CoA transferase-like"/>
    <property type="match status" value="1"/>
</dbReference>
<comment type="function">
    <text evidence="2 7">Hydrolysis of 6-phosphogluconolactone to 6-phosphogluconate.</text>
</comment>
<dbReference type="OrthoDB" id="9810967at2"/>
<dbReference type="Proteomes" id="UP000250222">
    <property type="component" value="Unassembled WGS sequence"/>
</dbReference>